<evidence type="ECO:0000256" key="3">
    <source>
        <dbReference type="SAM" id="SignalP"/>
    </source>
</evidence>
<keyword evidence="2" id="KW-0378">Hydrolase</keyword>
<evidence type="ECO:0000313" key="4">
    <source>
        <dbReference type="EMBL" id="ERP31622.1"/>
    </source>
</evidence>
<name>U7D949_9BACT</name>
<evidence type="ECO:0000256" key="2">
    <source>
        <dbReference type="ARBA" id="ARBA00022801"/>
    </source>
</evidence>
<dbReference type="Gene3D" id="3.50.80.20">
    <property type="entry name" value="D-Ala-D-Ala carboxypeptidase C, peptidase S13"/>
    <property type="match status" value="1"/>
</dbReference>
<dbReference type="Gene3D" id="3.40.710.10">
    <property type="entry name" value="DD-peptidase/beta-lactamase superfamily"/>
    <property type="match status" value="1"/>
</dbReference>
<dbReference type="eggNOG" id="COG2027">
    <property type="taxonomic scope" value="Bacteria"/>
</dbReference>
<dbReference type="EMBL" id="ASJR01000011">
    <property type="protein sequence ID" value="ERP31622.1"/>
    <property type="molecule type" value="Genomic_DNA"/>
</dbReference>
<keyword evidence="5" id="KW-1185">Reference proteome</keyword>
<dbReference type="PANTHER" id="PTHR30023:SF0">
    <property type="entry name" value="PENICILLIN-SENSITIVE CARBOXYPEPTIDASE A"/>
    <property type="match status" value="1"/>
</dbReference>
<feature type="chain" id="PRO_5004679038" evidence="3">
    <location>
        <begin position="19"/>
        <end position="485"/>
    </location>
</feature>
<evidence type="ECO:0000313" key="5">
    <source>
        <dbReference type="Proteomes" id="UP000017148"/>
    </source>
</evidence>
<dbReference type="Proteomes" id="UP000017148">
    <property type="component" value="Unassembled WGS sequence"/>
</dbReference>
<dbReference type="GO" id="GO:0004185">
    <property type="term" value="F:serine-type carboxypeptidase activity"/>
    <property type="evidence" value="ECO:0007669"/>
    <property type="project" value="InterPro"/>
</dbReference>
<organism evidence="4 5">
    <name type="scientific">Chitinivibrio alkaliphilus ACht1</name>
    <dbReference type="NCBI Taxonomy" id="1313304"/>
    <lineage>
        <taxon>Bacteria</taxon>
        <taxon>Pseudomonadati</taxon>
        <taxon>Fibrobacterota</taxon>
        <taxon>Chitinivibrionia</taxon>
        <taxon>Chitinivibrionales</taxon>
        <taxon>Chitinivibrionaceae</taxon>
        <taxon>Chitinivibrio</taxon>
    </lineage>
</organism>
<dbReference type="SUPFAM" id="SSF56601">
    <property type="entry name" value="beta-lactamase/transpeptidase-like"/>
    <property type="match status" value="1"/>
</dbReference>
<gene>
    <name evidence="4" type="ORF">CALK_1486</name>
</gene>
<protein>
    <submittedName>
        <fullName evidence="4">D-alanyl-D-alanine carboxypeptidase/D-alanyl-D-alanine-endopeptidase</fullName>
    </submittedName>
</protein>
<comment type="similarity">
    <text evidence="1">Belongs to the peptidase S13 family.</text>
</comment>
<dbReference type="PRINTS" id="PR00922">
    <property type="entry name" value="DADACBPTASE3"/>
</dbReference>
<dbReference type="GO" id="GO:0000270">
    <property type="term" value="P:peptidoglycan metabolic process"/>
    <property type="evidence" value="ECO:0007669"/>
    <property type="project" value="TreeGrafter"/>
</dbReference>
<comment type="caution">
    <text evidence="4">The sequence shown here is derived from an EMBL/GenBank/DDBJ whole genome shotgun (WGS) entry which is preliminary data.</text>
</comment>
<dbReference type="Pfam" id="PF02113">
    <property type="entry name" value="Peptidase_S13"/>
    <property type="match status" value="1"/>
</dbReference>
<keyword evidence="4" id="KW-0645">Protease</keyword>
<reference evidence="4 5" key="1">
    <citation type="journal article" date="2013" name="Environ. Microbiol.">
        <title>Genome analysis of Chitinivibrio alkaliphilus gen. nov., sp. nov., a novel extremely haloalkaliphilic anaerobic chitinolytic bacterium from the candidate phylum Termite Group 3.</title>
        <authorList>
            <person name="Sorokin D.Y."/>
            <person name="Gumerov V.M."/>
            <person name="Rakitin A.L."/>
            <person name="Beletsky A.V."/>
            <person name="Damste J.S."/>
            <person name="Muyzer G."/>
            <person name="Mardanov A.V."/>
            <person name="Ravin N.V."/>
        </authorList>
    </citation>
    <scope>NUCLEOTIDE SEQUENCE [LARGE SCALE GENOMIC DNA]</scope>
    <source>
        <strain evidence="4 5">ACht1</strain>
    </source>
</reference>
<dbReference type="GO" id="GO:0006508">
    <property type="term" value="P:proteolysis"/>
    <property type="evidence" value="ECO:0007669"/>
    <property type="project" value="InterPro"/>
</dbReference>
<dbReference type="RefSeq" id="WP_022636941.1">
    <property type="nucleotide sequence ID" value="NZ_ASJR01000011.1"/>
</dbReference>
<keyword evidence="3" id="KW-0732">Signal</keyword>
<accession>U7D949</accession>
<keyword evidence="4" id="KW-0121">Carboxypeptidase</keyword>
<sequence length="485" mass="54224">MKYLLFLLMLYGTTAALTKDDVTALLRRHDFTQSHLGFVVQELSADTSYIAVNADSWFTPASLQKIFTGAAAFDILGKEHRFPTHVYIDSLDTEKGMTLGTSRFVGTGDPHLTAENLWLFATQLANRGIREITDTLILDHSLFGSEIYGPGFENKNSSRAYMAPASSLSANFNALEIHIAPTTAGNDAHVALLPPRDDVRIRGRIVTQTEGSPRLEVTTYEDAGETILFLNGVISETSPHRVFYRKIWDPQTHFHNALSHMLNTAGITLSAVVKTTTTPHPQDTTRTPFYTHHSPPLSFHVGNTLQFSNNFIAENLYRAAVEPKTGPVSWNEASQRMTDWYIHHIDSTDTPPHFVNGSGMGRENRTTPLQLLRTLQYVYEQPEWKYEFISGLPVAGINGTLATRLDSPPLRGTVRAKTGTLAQSGVNNLAGYVYIDNRTYAFTLILNNRHRGAYAHWNLQEELLELLVKNLTEKNAPDYSDEESR</sequence>
<dbReference type="AlphaFoldDB" id="U7D949"/>
<dbReference type="STRING" id="1313304.CALK_1486"/>
<dbReference type="InterPro" id="IPR000667">
    <property type="entry name" value="Peptidase_S13"/>
</dbReference>
<proteinExistence type="inferred from homology"/>
<evidence type="ECO:0000256" key="1">
    <source>
        <dbReference type="ARBA" id="ARBA00006096"/>
    </source>
</evidence>
<dbReference type="PANTHER" id="PTHR30023">
    <property type="entry name" value="D-ALANYL-D-ALANINE CARBOXYPEPTIDASE"/>
    <property type="match status" value="1"/>
</dbReference>
<dbReference type="InterPro" id="IPR012338">
    <property type="entry name" value="Beta-lactam/transpept-like"/>
</dbReference>
<feature type="signal peptide" evidence="3">
    <location>
        <begin position="1"/>
        <end position="18"/>
    </location>
</feature>
<dbReference type="NCBIfam" id="TIGR00666">
    <property type="entry name" value="PBP4"/>
    <property type="match status" value="1"/>
</dbReference>
<dbReference type="OrthoDB" id="5372081at2"/>